<gene>
    <name evidence="1" type="ORF">Cspa_c34180</name>
</gene>
<dbReference type="eggNOG" id="COG2074">
    <property type="taxonomic scope" value="Bacteria"/>
</dbReference>
<protein>
    <submittedName>
        <fullName evidence="1">2-phosphoglycerate kinase</fullName>
    </submittedName>
</protein>
<dbReference type="KEGG" id="csr:Cspa_c34180"/>
<dbReference type="RefSeq" id="WP_015393497.1">
    <property type="nucleotide sequence ID" value="NZ_AOIF01000060.1"/>
</dbReference>
<dbReference type="AlphaFoldDB" id="M1MGX9"/>
<dbReference type="STRING" id="36745.CLSAP_31820"/>
<dbReference type="InterPro" id="IPR027417">
    <property type="entry name" value="P-loop_NTPase"/>
</dbReference>
<keyword evidence="1" id="KW-0418">Kinase</keyword>
<name>M1MGX9_9CLOT</name>
<dbReference type="SUPFAM" id="SSF52540">
    <property type="entry name" value="P-loop containing nucleoside triphosphate hydrolases"/>
    <property type="match status" value="1"/>
</dbReference>
<keyword evidence="2" id="KW-1185">Reference proteome</keyword>
<sequence length="190" mass="22404">MVILIGGVSCTGKTVMAQKLLEKYKIPYLSIDHIKMGLIRGSKYCDFSVTDSDKELTYKLWPIVKGIIMTNIENGQHIIIEGCYLPQEYINDFKPNYLKEIITFYIGFSKDYIEKYFGSGIIKHRNKIEQKIFDEHYMNKDNFIKLHLQVKELCIKNNANFFEISNDYAGEMNSVYKWIDEEVELRRQQE</sequence>
<organism evidence="1 2">
    <name type="scientific">Clostridium saccharoperbutylacetonicum N1-4(HMT)</name>
    <dbReference type="NCBI Taxonomy" id="931276"/>
    <lineage>
        <taxon>Bacteria</taxon>
        <taxon>Bacillati</taxon>
        <taxon>Bacillota</taxon>
        <taxon>Clostridia</taxon>
        <taxon>Eubacteriales</taxon>
        <taxon>Clostridiaceae</taxon>
        <taxon>Clostridium</taxon>
    </lineage>
</organism>
<dbReference type="EMBL" id="CP004121">
    <property type="protein sequence ID" value="AGF57179.1"/>
    <property type="molecule type" value="Genomic_DNA"/>
</dbReference>
<dbReference type="HOGENOM" id="CLU_133665_0_0_9"/>
<keyword evidence="1" id="KW-0808">Transferase</keyword>
<reference evidence="1 2" key="1">
    <citation type="submission" date="2013-02" db="EMBL/GenBank/DDBJ databases">
        <title>Genome sequence of Clostridium saccharoperbutylacetonicum N1-4(HMT).</title>
        <authorList>
            <person name="Poehlein A."/>
            <person name="Daniel R."/>
        </authorList>
    </citation>
    <scope>NUCLEOTIDE SEQUENCE [LARGE SCALE GENOMIC DNA]</scope>
    <source>
        <strain evidence="2">N1-4(HMT)</strain>
    </source>
</reference>
<dbReference type="OrthoDB" id="9788481at2"/>
<dbReference type="Proteomes" id="UP000011728">
    <property type="component" value="Chromosome"/>
</dbReference>
<dbReference type="PATRIC" id="fig|931276.5.peg.3444"/>
<dbReference type="GO" id="GO:0016301">
    <property type="term" value="F:kinase activity"/>
    <property type="evidence" value="ECO:0007669"/>
    <property type="project" value="UniProtKB-KW"/>
</dbReference>
<evidence type="ECO:0000313" key="2">
    <source>
        <dbReference type="Proteomes" id="UP000011728"/>
    </source>
</evidence>
<evidence type="ECO:0000313" key="1">
    <source>
        <dbReference type="EMBL" id="AGF57179.1"/>
    </source>
</evidence>
<proteinExistence type="predicted"/>
<dbReference type="Gene3D" id="3.40.50.300">
    <property type="entry name" value="P-loop containing nucleotide triphosphate hydrolases"/>
    <property type="match status" value="1"/>
</dbReference>
<accession>M1MGX9</accession>